<keyword evidence="7 12" id="KW-0863">Zinc-finger</keyword>
<keyword evidence="3 12" id="KW-0808">Transferase</keyword>
<dbReference type="KEGG" id="cbaa:SRAA_1059"/>
<sequence>MSIPQAFLQELLARVDIVEVVGRHVALKKGGANFLGLCPFHDEKSPSFTVSPTKQFFHCFGCGKSGSALGFLMEHTGAGFIEAVQDLAQQAGLSVPQDEETPEQRAQASALRRQRSSLSELLEQAAQAYQQQLKGAPQAVDYLKRRGLSGQIAKQYGIGYAPGQWRFLSTAVADYQNPLLVEAGLVIEAHAAHEAGADAAAAPESGSGSGRSGKRYDRFRDRIMFPIRNVKGQCIGFGGRVLGAGEPKYLNSPETPLFSKGRELYGLFEARSAIRHAGCVLVTEGYMDVVALAQHGLGYAVATLGTACTPEQVRLLFRFSDTVVFAFDGDSAGRRAARKALPAALPWVGDRRSVKFLFLPPEHDPDSYIRAHGAQAFEQALAQALPLSRFLLDVAAEGCALDTPEGRARLASQAEPLWNALPEGAFKHQMLLELADRVALDGRDLLALWQPKPPPASRAPRRVPARTTADPAHPRGPSNPPYPATAAASAAVDLAPHARPRDFEPPSAGARGSAIGAGFAPLRAQRPHRRTPRGLLGRADRVARIVLAASQAWDWLSADDHQLLAQQPAPHGALFAWLEGQWLEHGPQPWAAVREALRGQAFEALALELHSGGMVLEQAEAQTNTPAEAVDPTDPSGVRSELRELLRLLHIERLMQLENELIAHAETDAGQMQRYREVTAQRKILQNSKP</sequence>
<keyword evidence="8 12" id="KW-0862">Zinc</keyword>
<dbReference type="PANTHER" id="PTHR30313">
    <property type="entry name" value="DNA PRIMASE"/>
    <property type="match status" value="1"/>
</dbReference>
<dbReference type="InterPro" id="IPR034151">
    <property type="entry name" value="TOPRIM_DnaG_bac"/>
</dbReference>
<dbReference type="InterPro" id="IPR006295">
    <property type="entry name" value="DNA_primase_DnaG"/>
</dbReference>
<evidence type="ECO:0000259" key="14">
    <source>
        <dbReference type="PROSITE" id="PS50880"/>
    </source>
</evidence>
<dbReference type="GO" id="GO:1990077">
    <property type="term" value="C:primosome complex"/>
    <property type="evidence" value="ECO:0007669"/>
    <property type="project" value="UniProtKB-KW"/>
</dbReference>
<evidence type="ECO:0000256" key="13">
    <source>
        <dbReference type="SAM" id="MobiDB-lite"/>
    </source>
</evidence>
<dbReference type="InterPro" id="IPR006171">
    <property type="entry name" value="TOPRIM_dom"/>
</dbReference>
<feature type="region of interest" description="Disordered" evidence="13">
    <location>
        <begin position="449"/>
        <end position="535"/>
    </location>
</feature>
<keyword evidence="5 12" id="KW-0235">DNA replication</keyword>
<protein>
    <recommendedName>
        <fullName evidence="12">DNA primase</fullName>
        <ecNumber evidence="12">2.7.7.101</ecNumber>
    </recommendedName>
</protein>
<dbReference type="Proteomes" id="UP000067461">
    <property type="component" value="Chromosome"/>
</dbReference>
<evidence type="ECO:0000256" key="7">
    <source>
        <dbReference type="ARBA" id="ARBA00022771"/>
    </source>
</evidence>
<comment type="function">
    <text evidence="12">RNA polymerase that catalyzes the synthesis of short RNA molecules used as primers for DNA polymerase during DNA replication.</text>
</comment>
<evidence type="ECO:0000256" key="8">
    <source>
        <dbReference type="ARBA" id="ARBA00022833"/>
    </source>
</evidence>
<evidence type="ECO:0000256" key="11">
    <source>
        <dbReference type="ARBA" id="ARBA00023163"/>
    </source>
</evidence>
<dbReference type="InterPro" id="IPR050219">
    <property type="entry name" value="DnaG_primase"/>
</dbReference>
<feature type="compositionally biased region" description="Low complexity" evidence="13">
    <location>
        <begin position="484"/>
        <end position="497"/>
    </location>
</feature>
<comment type="domain">
    <text evidence="12">Contains an N-terminal zinc-binding domain, a central core domain that contains the primase activity, and a C-terminal DnaB-binding domain.</text>
</comment>
<keyword evidence="4 12" id="KW-0548">Nucleotidyltransferase</keyword>
<dbReference type="GO" id="GO:0003677">
    <property type="term" value="F:DNA binding"/>
    <property type="evidence" value="ECO:0007669"/>
    <property type="project" value="UniProtKB-KW"/>
</dbReference>
<dbReference type="GO" id="GO:0003899">
    <property type="term" value="F:DNA-directed RNA polymerase activity"/>
    <property type="evidence" value="ECO:0007669"/>
    <property type="project" value="UniProtKB-UniRule"/>
</dbReference>
<evidence type="ECO:0000256" key="1">
    <source>
        <dbReference type="ARBA" id="ARBA00022478"/>
    </source>
</evidence>
<dbReference type="GO" id="GO:0000428">
    <property type="term" value="C:DNA-directed RNA polymerase complex"/>
    <property type="evidence" value="ECO:0007669"/>
    <property type="project" value="UniProtKB-KW"/>
</dbReference>
<dbReference type="SUPFAM" id="SSF57783">
    <property type="entry name" value="Zinc beta-ribbon"/>
    <property type="match status" value="1"/>
</dbReference>
<dbReference type="EC" id="2.7.7.101" evidence="12"/>
<dbReference type="Pfam" id="PF13155">
    <property type="entry name" value="Toprim_2"/>
    <property type="match status" value="1"/>
</dbReference>
<dbReference type="RefSeq" id="WP_045531350.1">
    <property type="nucleotide sequence ID" value="NZ_AP014568.1"/>
</dbReference>
<evidence type="ECO:0000256" key="6">
    <source>
        <dbReference type="ARBA" id="ARBA00022723"/>
    </source>
</evidence>
<dbReference type="InterPro" id="IPR030846">
    <property type="entry name" value="DnaG_bac"/>
</dbReference>
<dbReference type="SMART" id="SM00493">
    <property type="entry name" value="TOPRIM"/>
    <property type="match status" value="1"/>
</dbReference>
<reference evidence="15 16" key="1">
    <citation type="journal article" date="2014" name="Nat. Commun.">
        <title>Physiological and genomic features of highly alkaliphilic hydrogen-utilizing Betaproteobacteria from a continental serpentinizing site.</title>
        <authorList>
            <person name="Suzuki S."/>
            <person name="Kuenen J.G."/>
            <person name="Schipper K."/>
            <person name="van der Velde S."/>
            <person name="Ishii S."/>
            <person name="Wu A."/>
            <person name="Sorokin D.Y."/>
            <person name="Tenney A."/>
            <person name="Meng X.Y."/>
            <person name="Morrill P.L."/>
            <person name="Kamagata Y."/>
            <person name="Muyzer G."/>
            <person name="Nealson K.H."/>
        </authorList>
    </citation>
    <scope>NUCLEOTIDE SEQUENCE [LARGE SCALE GENOMIC DNA]</scope>
    <source>
        <strain evidence="15 16">A1</strain>
    </source>
</reference>
<keyword evidence="9" id="KW-0460">Magnesium</keyword>
<keyword evidence="1 12" id="KW-0240">DNA-directed RNA polymerase</keyword>
<evidence type="ECO:0000313" key="16">
    <source>
        <dbReference type="Proteomes" id="UP000067461"/>
    </source>
</evidence>
<comment type="similarity">
    <text evidence="12">Belongs to the DnaG primase family.</text>
</comment>
<accession>A0A060NN28</accession>
<dbReference type="PROSITE" id="PS50880">
    <property type="entry name" value="TOPRIM"/>
    <property type="match status" value="1"/>
</dbReference>
<evidence type="ECO:0000256" key="5">
    <source>
        <dbReference type="ARBA" id="ARBA00022705"/>
    </source>
</evidence>
<keyword evidence="6 12" id="KW-0479">Metal-binding</keyword>
<comment type="subunit">
    <text evidence="12">Monomer. Interacts with DnaB.</text>
</comment>
<dbReference type="GO" id="GO:0008270">
    <property type="term" value="F:zinc ion binding"/>
    <property type="evidence" value="ECO:0007669"/>
    <property type="project" value="UniProtKB-UniRule"/>
</dbReference>
<dbReference type="CDD" id="cd03364">
    <property type="entry name" value="TOPRIM_DnaG_primases"/>
    <property type="match status" value="1"/>
</dbReference>
<feature type="compositionally biased region" description="Low complexity" evidence="13">
    <location>
        <begin position="508"/>
        <end position="520"/>
    </location>
</feature>
<keyword evidence="16" id="KW-1185">Reference proteome</keyword>
<comment type="catalytic activity">
    <reaction evidence="12">
        <text>ssDNA + n NTP = ssDNA/pppN(pN)n-1 hybrid + (n-1) diphosphate.</text>
        <dbReference type="EC" id="2.7.7.101"/>
    </reaction>
</comment>
<dbReference type="SUPFAM" id="SSF56731">
    <property type="entry name" value="DNA primase core"/>
    <property type="match status" value="1"/>
</dbReference>
<dbReference type="HAMAP" id="MF_00974">
    <property type="entry name" value="DNA_primase_DnaG"/>
    <property type="match status" value="1"/>
</dbReference>
<evidence type="ECO:0000256" key="3">
    <source>
        <dbReference type="ARBA" id="ARBA00022679"/>
    </source>
</evidence>
<evidence type="ECO:0000256" key="10">
    <source>
        <dbReference type="ARBA" id="ARBA00023125"/>
    </source>
</evidence>
<feature type="domain" description="Toprim" evidence="14">
    <location>
        <begin position="278"/>
        <end position="360"/>
    </location>
</feature>
<dbReference type="Pfam" id="PF10410">
    <property type="entry name" value="DnaB_bind"/>
    <property type="match status" value="1"/>
</dbReference>
<evidence type="ECO:0000256" key="4">
    <source>
        <dbReference type="ARBA" id="ARBA00022695"/>
    </source>
</evidence>
<dbReference type="EMBL" id="AP014568">
    <property type="protein sequence ID" value="BAO80913.1"/>
    <property type="molecule type" value="Genomic_DNA"/>
</dbReference>
<dbReference type="GO" id="GO:0006269">
    <property type="term" value="P:DNA replication, synthesis of primer"/>
    <property type="evidence" value="ECO:0007669"/>
    <property type="project" value="UniProtKB-UniRule"/>
</dbReference>
<dbReference type="PANTHER" id="PTHR30313:SF2">
    <property type="entry name" value="DNA PRIMASE"/>
    <property type="match status" value="1"/>
</dbReference>
<dbReference type="InterPro" id="IPR013264">
    <property type="entry name" value="DNAG_N"/>
</dbReference>
<dbReference type="InterPro" id="IPR019475">
    <property type="entry name" value="DNA_primase_DnaB-bd"/>
</dbReference>
<keyword evidence="11 12" id="KW-0804">Transcription</keyword>
<dbReference type="Pfam" id="PF08275">
    <property type="entry name" value="DNAG_N"/>
    <property type="match status" value="2"/>
</dbReference>
<dbReference type="Pfam" id="PF01807">
    <property type="entry name" value="Zn_ribbon_DnaG"/>
    <property type="match status" value="1"/>
</dbReference>
<dbReference type="InterPro" id="IPR002694">
    <property type="entry name" value="Znf_CHC2"/>
</dbReference>
<evidence type="ECO:0000313" key="15">
    <source>
        <dbReference type="EMBL" id="BAO80913.1"/>
    </source>
</evidence>
<keyword evidence="2 12" id="KW-0639">Primosome</keyword>
<dbReference type="FunFam" id="3.90.580.10:FF:000001">
    <property type="entry name" value="DNA primase"/>
    <property type="match status" value="1"/>
</dbReference>
<dbReference type="HOGENOM" id="CLU_013501_5_4_4"/>
<dbReference type="AlphaFoldDB" id="A0A060NN28"/>
<dbReference type="Gene3D" id="3.40.1360.10">
    <property type="match status" value="1"/>
</dbReference>
<evidence type="ECO:0000256" key="2">
    <source>
        <dbReference type="ARBA" id="ARBA00022515"/>
    </source>
</evidence>
<dbReference type="OrthoDB" id="9803773at2"/>
<dbReference type="NCBIfam" id="TIGR01391">
    <property type="entry name" value="dnaG"/>
    <property type="match status" value="1"/>
</dbReference>
<dbReference type="Gene3D" id="3.90.980.10">
    <property type="entry name" value="DNA primase, catalytic core, N-terminal domain"/>
    <property type="match status" value="1"/>
</dbReference>
<name>A0A060NN28_9BURK</name>
<dbReference type="FunFam" id="3.40.1360.10:FF:000002">
    <property type="entry name" value="DNA primase"/>
    <property type="match status" value="1"/>
</dbReference>
<dbReference type="InterPro" id="IPR036977">
    <property type="entry name" value="DNA_primase_Znf_CHC2"/>
</dbReference>
<evidence type="ECO:0000256" key="9">
    <source>
        <dbReference type="ARBA" id="ARBA00022842"/>
    </source>
</evidence>
<keyword evidence="10 12" id="KW-0238">DNA-binding</keyword>
<feature type="zinc finger region" description="CHC2-type" evidence="12">
    <location>
        <begin position="38"/>
        <end position="62"/>
    </location>
</feature>
<gene>
    <name evidence="12" type="primary">dnaG</name>
    <name evidence="15" type="ORF">SRAA_1059</name>
</gene>
<comment type="cofactor">
    <cofactor evidence="12">
        <name>Zn(2+)</name>
        <dbReference type="ChEBI" id="CHEBI:29105"/>
    </cofactor>
    <text evidence="12">Binds 1 zinc ion per monomer.</text>
</comment>
<dbReference type="STRING" id="1458425.SRAA_1059"/>
<dbReference type="Gene3D" id="3.90.580.10">
    <property type="entry name" value="Zinc finger, CHC2-type domain"/>
    <property type="match status" value="1"/>
</dbReference>
<dbReference type="InterPro" id="IPR037068">
    <property type="entry name" value="DNA_primase_core_N_sf"/>
</dbReference>
<evidence type="ECO:0000256" key="12">
    <source>
        <dbReference type="HAMAP-Rule" id="MF_00974"/>
    </source>
</evidence>
<dbReference type="GO" id="GO:0005737">
    <property type="term" value="C:cytoplasm"/>
    <property type="evidence" value="ECO:0007669"/>
    <property type="project" value="TreeGrafter"/>
</dbReference>
<dbReference type="SMART" id="SM00400">
    <property type="entry name" value="ZnF_CHCC"/>
    <property type="match status" value="1"/>
</dbReference>
<organism evidence="15 16">
    <name type="scientific">Serpentinimonas raichei</name>
    <dbReference type="NCBI Taxonomy" id="1458425"/>
    <lineage>
        <taxon>Bacteria</taxon>
        <taxon>Pseudomonadati</taxon>
        <taxon>Pseudomonadota</taxon>
        <taxon>Betaproteobacteria</taxon>
        <taxon>Burkholderiales</taxon>
        <taxon>Comamonadaceae</taxon>
        <taxon>Serpentinimonas</taxon>
    </lineage>
</organism>
<dbReference type="Gene3D" id="1.20.50.20">
    <property type="entry name" value="DnaG, RNA polymerase domain, helical bundle"/>
    <property type="match status" value="1"/>
</dbReference>
<proteinExistence type="inferred from homology"/>